<protein>
    <submittedName>
        <fullName evidence="1">Uncharacterized protein</fullName>
    </submittedName>
</protein>
<comment type="caution">
    <text evidence="1">The sequence shown here is derived from an EMBL/GenBank/DDBJ whole genome shotgun (WGS) entry which is preliminary data.</text>
</comment>
<dbReference type="Proteomes" id="UP001281410">
    <property type="component" value="Unassembled WGS sequence"/>
</dbReference>
<dbReference type="EMBL" id="JANJYJ010000004">
    <property type="protein sequence ID" value="KAK3218058.1"/>
    <property type="molecule type" value="Genomic_DNA"/>
</dbReference>
<organism evidence="1 2">
    <name type="scientific">Dipteronia sinensis</name>
    <dbReference type="NCBI Taxonomy" id="43782"/>
    <lineage>
        <taxon>Eukaryota</taxon>
        <taxon>Viridiplantae</taxon>
        <taxon>Streptophyta</taxon>
        <taxon>Embryophyta</taxon>
        <taxon>Tracheophyta</taxon>
        <taxon>Spermatophyta</taxon>
        <taxon>Magnoliopsida</taxon>
        <taxon>eudicotyledons</taxon>
        <taxon>Gunneridae</taxon>
        <taxon>Pentapetalae</taxon>
        <taxon>rosids</taxon>
        <taxon>malvids</taxon>
        <taxon>Sapindales</taxon>
        <taxon>Sapindaceae</taxon>
        <taxon>Hippocastanoideae</taxon>
        <taxon>Acereae</taxon>
        <taxon>Dipteronia</taxon>
    </lineage>
</organism>
<name>A0AAE0AHQ9_9ROSI</name>
<sequence length="194" mass="21765">MSLFELPRVLFRKSNGYARGSSGVVVRRRGKYIGALGNDFVKLKLMGGFGFLDLANFNRALLTKHCWRILKNPSSLAAKVLKGNCYPRYGILEIGAKATHLYLWRILVWGKGLLETGLCWRIGDYASVFIYEYMWLPKPTSSKVMYRLKIGVHVMVKRLLSDTSGWKVKLVKKDFHEVDADSILSSGGLDSGGG</sequence>
<proteinExistence type="predicted"/>
<accession>A0AAE0AHQ9</accession>
<evidence type="ECO:0000313" key="1">
    <source>
        <dbReference type="EMBL" id="KAK3218058.1"/>
    </source>
</evidence>
<keyword evidence="2" id="KW-1185">Reference proteome</keyword>
<gene>
    <name evidence="1" type="ORF">Dsin_012028</name>
</gene>
<reference evidence="1" key="1">
    <citation type="journal article" date="2023" name="Plant J.">
        <title>Genome sequences and population genomics provide insights into the demographic history, inbreeding, and mutation load of two 'living fossil' tree species of Dipteronia.</title>
        <authorList>
            <person name="Feng Y."/>
            <person name="Comes H.P."/>
            <person name="Chen J."/>
            <person name="Zhu S."/>
            <person name="Lu R."/>
            <person name="Zhang X."/>
            <person name="Li P."/>
            <person name="Qiu J."/>
            <person name="Olsen K.M."/>
            <person name="Qiu Y."/>
        </authorList>
    </citation>
    <scope>NUCLEOTIDE SEQUENCE</scope>
    <source>
        <tissue evidence="1">Leaf</tissue>
    </source>
</reference>
<evidence type="ECO:0000313" key="2">
    <source>
        <dbReference type="Proteomes" id="UP001281410"/>
    </source>
</evidence>
<dbReference type="AlphaFoldDB" id="A0AAE0AHQ9"/>